<reference evidence="1 2" key="1">
    <citation type="submission" date="2017-09" db="EMBL/GenBank/DDBJ databases">
        <authorList>
            <person name="Ehlers B."/>
            <person name="Leendertz F.H."/>
        </authorList>
    </citation>
    <scope>NUCLEOTIDE SEQUENCE [LARGE SCALE GENOMIC DNA]</scope>
    <source>
        <strain evidence="1 2">DSM 16848</strain>
    </source>
</reference>
<dbReference type="AlphaFoldDB" id="A0A286E2C0"/>
<protein>
    <submittedName>
        <fullName evidence="1">Uncharacterized protein</fullName>
    </submittedName>
</protein>
<keyword evidence="2" id="KW-1185">Reference proteome</keyword>
<dbReference type="EMBL" id="OCNF01000001">
    <property type="protein sequence ID" value="SOD65029.1"/>
    <property type="molecule type" value="Genomic_DNA"/>
</dbReference>
<accession>A0A286E2C0</accession>
<sequence>MKSAPTSVYKVGFAKVSILYRLLLSLLHKNYPSNQAINLMNTGSYSPATVMFPT</sequence>
<name>A0A286E2C0_9NEIS</name>
<evidence type="ECO:0000313" key="2">
    <source>
        <dbReference type="Proteomes" id="UP000219669"/>
    </source>
</evidence>
<evidence type="ECO:0000313" key="1">
    <source>
        <dbReference type="EMBL" id="SOD65029.1"/>
    </source>
</evidence>
<gene>
    <name evidence="1" type="ORF">SAMN02746062_00165</name>
</gene>
<dbReference type="Proteomes" id="UP000219669">
    <property type="component" value="Unassembled WGS sequence"/>
</dbReference>
<organism evidence="1 2">
    <name type="scientific">Alysiella filiformis DSM 16848</name>
    <dbReference type="NCBI Taxonomy" id="1120981"/>
    <lineage>
        <taxon>Bacteria</taxon>
        <taxon>Pseudomonadati</taxon>
        <taxon>Pseudomonadota</taxon>
        <taxon>Betaproteobacteria</taxon>
        <taxon>Neisseriales</taxon>
        <taxon>Neisseriaceae</taxon>
        <taxon>Alysiella</taxon>
    </lineage>
</organism>
<proteinExistence type="predicted"/>